<evidence type="ECO:0000313" key="3">
    <source>
        <dbReference type="Proteomes" id="UP001174909"/>
    </source>
</evidence>
<comment type="caution">
    <text evidence="2">The sequence shown here is derived from an EMBL/GenBank/DDBJ whole genome shotgun (WGS) entry which is preliminary data.</text>
</comment>
<reference evidence="2" key="1">
    <citation type="submission" date="2023-03" db="EMBL/GenBank/DDBJ databases">
        <authorList>
            <person name="Steffen K."/>
            <person name="Cardenas P."/>
        </authorList>
    </citation>
    <scope>NUCLEOTIDE SEQUENCE</scope>
</reference>
<gene>
    <name evidence="2" type="ORF">GBAR_LOCUS10309</name>
</gene>
<protein>
    <submittedName>
        <fullName evidence="2">Uncharacterized protein</fullName>
    </submittedName>
</protein>
<feature type="compositionally biased region" description="Low complexity" evidence="1">
    <location>
        <begin position="68"/>
        <end position="83"/>
    </location>
</feature>
<evidence type="ECO:0000256" key="1">
    <source>
        <dbReference type="SAM" id="MobiDB-lite"/>
    </source>
</evidence>
<evidence type="ECO:0000313" key="2">
    <source>
        <dbReference type="EMBL" id="CAI8016854.1"/>
    </source>
</evidence>
<dbReference type="Proteomes" id="UP001174909">
    <property type="component" value="Unassembled WGS sequence"/>
</dbReference>
<feature type="region of interest" description="Disordered" evidence="1">
    <location>
        <begin position="68"/>
        <end position="125"/>
    </location>
</feature>
<organism evidence="2 3">
    <name type="scientific">Geodia barretti</name>
    <name type="common">Barrett's horny sponge</name>
    <dbReference type="NCBI Taxonomy" id="519541"/>
    <lineage>
        <taxon>Eukaryota</taxon>
        <taxon>Metazoa</taxon>
        <taxon>Porifera</taxon>
        <taxon>Demospongiae</taxon>
        <taxon>Heteroscleromorpha</taxon>
        <taxon>Tetractinellida</taxon>
        <taxon>Astrophorina</taxon>
        <taxon>Geodiidae</taxon>
        <taxon>Geodia</taxon>
    </lineage>
</organism>
<accession>A0AA35WDS1</accession>
<sequence>MEVQRLVFRESVLSPWAGRLGCRKTQPEGTCPRFRTVGSLDAVNDQVGAQGLRPRELLPELVVDTFPSTAAADSRSPSPSSKMPPKKRAGGSARVQARKPKNETQTSVTAILPVEKKSAAEEPENEATLIELARFPGYTPSRPTPLPHSLDTLEQMRRVTRAQAKLAAKV</sequence>
<proteinExistence type="predicted"/>
<keyword evidence="3" id="KW-1185">Reference proteome</keyword>
<name>A0AA35WDS1_GEOBA</name>
<feature type="non-terminal residue" evidence="2">
    <location>
        <position position="170"/>
    </location>
</feature>
<dbReference type="AlphaFoldDB" id="A0AA35WDS1"/>
<dbReference type="EMBL" id="CASHTH010001567">
    <property type="protein sequence ID" value="CAI8016854.1"/>
    <property type="molecule type" value="Genomic_DNA"/>
</dbReference>